<sequence length="139" mass="14257">MEKDRAEALVAVATTLLTDAVRNVNDHNDGGLFSVFRGNRGQGLFGGVVVGADGKSKWVTKQIVRAGANRDARPKGITEEIAFEGDKGTDAVAVQSPYRQLSRGGLGRTKKGGGGGGGGGASFAKKPPSPVEEGSEESS</sequence>
<organism evidence="3">
    <name type="scientific">Micromonas pusilla (strain CCMP1545)</name>
    <name type="common">Picoplanktonic green alga</name>
    <dbReference type="NCBI Taxonomy" id="564608"/>
    <lineage>
        <taxon>Eukaryota</taxon>
        <taxon>Viridiplantae</taxon>
        <taxon>Chlorophyta</taxon>
        <taxon>Mamiellophyceae</taxon>
        <taxon>Mamiellales</taxon>
        <taxon>Mamiellaceae</taxon>
        <taxon>Micromonas</taxon>
    </lineage>
</organism>
<reference evidence="2 3" key="1">
    <citation type="journal article" date="2009" name="Science">
        <title>Green evolution and dynamic adaptations revealed by genomes of the marine picoeukaryotes Micromonas.</title>
        <authorList>
            <person name="Worden A.Z."/>
            <person name="Lee J.H."/>
            <person name="Mock T."/>
            <person name="Rouze P."/>
            <person name="Simmons M.P."/>
            <person name="Aerts A.L."/>
            <person name="Allen A.E."/>
            <person name="Cuvelier M.L."/>
            <person name="Derelle E."/>
            <person name="Everett M.V."/>
            <person name="Foulon E."/>
            <person name="Grimwood J."/>
            <person name="Gundlach H."/>
            <person name="Henrissat B."/>
            <person name="Napoli C."/>
            <person name="McDonald S.M."/>
            <person name="Parker M.S."/>
            <person name="Rombauts S."/>
            <person name="Salamov A."/>
            <person name="Von Dassow P."/>
            <person name="Badger J.H."/>
            <person name="Coutinho P.M."/>
            <person name="Demir E."/>
            <person name="Dubchak I."/>
            <person name="Gentemann C."/>
            <person name="Eikrem W."/>
            <person name="Gready J.E."/>
            <person name="John U."/>
            <person name="Lanier W."/>
            <person name="Lindquist E.A."/>
            <person name="Lucas S."/>
            <person name="Mayer K.F."/>
            <person name="Moreau H."/>
            <person name="Not F."/>
            <person name="Otillar R."/>
            <person name="Panaud O."/>
            <person name="Pangilinan J."/>
            <person name="Paulsen I."/>
            <person name="Piegu B."/>
            <person name="Poliakov A."/>
            <person name="Robbens S."/>
            <person name="Schmutz J."/>
            <person name="Toulza E."/>
            <person name="Wyss T."/>
            <person name="Zelensky A."/>
            <person name="Zhou K."/>
            <person name="Armbrust E.V."/>
            <person name="Bhattacharya D."/>
            <person name="Goodenough U.W."/>
            <person name="Van de Peer Y."/>
            <person name="Grigoriev I.V."/>
        </authorList>
    </citation>
    <scope>NUCLEOTIDE SEQUENCE [LARGE SCALE GENOMIC DNA]</scope>
    <source>
        <strain evidence="2 3">CCMP1545</strain>
    </source>
</reference>
<evidence type="ECO:0000256" key="1">
    <source>
        <dbReference type="SAM" id="MobiDB-lite"/>
    </source>
</evidence>
<dbReference type="Proteomes" id="UP000001876">
    <property type="component" value="Unassembled WGS sequence"/>
</dbReference>
<dbReference type="EMBL" id="GG663740">
    <property type="protein sequence ID" value="EEH56463.1"/>
    <property type="molecule type" value="Genomic_DNA"/>
</dbReference>
<dbReference type="AlphaFoldDB" id="C1MV88"/>
<accession>C1MV88</accession>
<feature type="region of interest" description="Disordered" evidence="1">
    <location>
        <begin position="97"/>
        <end position="139"/>
    </location>
</feature>
<feature type="compositionally biased region" description="Gly residues" evidence="1">
    <location>
        <begin position="104"/>
        <end position="121"/>
    </location>
</feature>
<evidence type="ECO:0000313" key="2">
    <source>
        <dbReference type="EMBL" id="EEH56463.1"/>
    </source>
</evidence>
<gene>
    <name evidence="2" type="ORF">MICPUCDRAFT_59096</name>
</gene>
<dbReference type="GeneID" id="9684771"/>
<keyword evidence="3" id="KW-1185">Reference proteome</keyword>
<evidence type="ECO:0000313" key="3">
    <source>
        <dbReference type="Proteomes" id="UP000001876"/>
    </source>
</evidence>
<dbReference type="KEGG" id="mpp:MICPUCDRAFT_59096"/>
<dbReference type="RefSeq" id="XP_003059331.1">
    <property type="nucleotide sequence ID" value="XM_003059285.1"/>
</dbReference>
<name>C1MV88_MICPC</name>
<protein>
    <submittedName>
        <fullName evidence="2">Predicted protein</fullName>
    </submittedName>
</protein>
<proteinExistence type="predicted"/>